<accession>A0AAE1E8G0</accession>
<dbReference type="Proteomes" id="UP001283361">
    <property type="component" value="Unassembled WGS sequence"/>
</dbReference>
<gene>
    <name evidence="2" type="ORF">RRG08_052422</name>
</gene>
<proteinExistence type="predicted"/>
<sequence length="99" mass="11857">MWMDVDRCLWLYVWLSIWLSLKNESSVREEVERWLRHEECDVWATTGNCQDGHRSNGEIMSFLASFACLDPRQEAERKLLRAVEKELDSIRTSDMKHWP</sequence>
<evidence type="ECO:0000313" key="3">
    <source>
        <dbReference type="Proteomes" id="UP001283361"/>
    </source>
</evidence>
<dbReference type="EMBL" id="JAWDGP010000740">
    <property type="protein sequence ID" value="KAK3797822.1"/>
    <property type="molecule type" value="Genomic_DNA"/>
</dbReference>
<protein>
    <submittedName>
        <fullName evidence="2">Uncharacterized protein</fullName>
    </submittedName>
</protein>
<evidence type="ECO:0000313" key="2">
    <source>
        <dbReference type="EMBL" id="KAK3797822.1"/>
    </source>
</evidence>
<feature type="signal peptide" evidence="1">
    <location>
        <begin position="1"/>
        <end position="20"/>
    </location>
</feature>
<keyword evidence="3" id="KW-1185">Reference proteome</keyword>
<dbReference type="AlphaFoldDB" id="A0AAE1E8G0"/>
<evidence type="ECO:0000256" key="1">
    <source>
        <dbReference type="SAM" id="SignalP"/>
    </source>
</evidence>
<organism evidence="2 3">
    <name type="scientific">Elysia crispata</name>
    <name type="common">lettuce slug</name>
    <dbReference type="NCBI Taxonomy" id="231223"/>
    <lineage>
        <taxon>Eukaryota</taxon>
        <taxon>Metazoa</taxon>
        <taxon>Spiralia</taxon>
        <taxon>Lophotrochozoa</taxon>
        <taxon>Mollusca</taxon>
        <taxon>Gastropoda</taxon>
        <taxon>Heterobranchia</taxon>
        <taxon>Euthyneura</taxon>
        <taxon>Panpulmonata</taxon>
        <taxon>Sacoglossa</taxon>
        <taxon>Placobranchoidea</taxon>
        <taxon>Plakobranchidae</taxon>
        <taxon>Elysia</taxon>
    </lineage>
</organism>
<name>A0AAE1E8G0_9GAST</name>
<reference evidence="2" key="1">
    <citation type="journal article" date="2023" name="G3 (Bethesda)">
        <title>A reference genome for the long-term kleptoplast-retaining sea slug Elysia crispata morphotype clarki.</title>
        <authorList>
            <person name="Eastman K.E."/>
            <person name="Pendleton A.L."/>
            <person name="Shaikh M.A."/>
            <person name="Suttiyut T."/>
            <person name="Ogas R."/>
            <person name="Tomko P."/>
            <person name="Gavelis G."/>
            <person name="Widhalm J.R."/>
            <person name="Wisecaver J.H."/>
        </authorList>
    </citation>
    <scope>NUCLEOTIDE SEQUENCE</scope>
    <source>
        <strain evidence="2">ECLA1</strain>
    </source>
</reference>
<feature type="chain" id="PRO_5042276777" evidence="1">
    <location>
        <begin position="21"/>
        <end position="99"/>
    </location>
</feature>
<comment type="caution">
    <text evidence="2">The sequence shown here is derived from an EMBL/GenBank/DDBJ whole genome shotgun (WGS) entry which is preliminary data.</text>
</comment>
<keyword evidence="1" id="KW-0732">Signal</keyword>